<dbReference type="Gene3D" id="4.10.240.10">
    <property type="entry name" value="Zn(2)-C6 fungal-type DNA-binding domain"/>
    <property type="match status" value="1"/>
</dbReference>
<dbReference type="GO" id="GO:0045944">
    <property type="term" value="P:positive regulation of transcription by RNA polymerase II"/>
    <property type="evidence" value="ECO:0000318"/>
    <property type="project" value="GO_Central"/>
</dbReference>
<dbReference type="InterPro" id="IPR001138">
    <property type="entry name" value="Zn2Cys6_DnaBD"/>
</dbReference>
<reference evidence="11" key="1">
    <citation type="journal article" date="2005" name="Nature">
        <title>Sequencing of Aspergillus nidulans and comparative analysis with A. fumigatus and A. oryzae.</title>
        <authorList>
            <person name="Galagan J.E."/>
            <person name="Calvo S.E."/>
            <person name="Cuomo C."/>
            <person name="Ma L.J."/>
            <person name="Wortman J.R."/>
            <person name="Batzoglou S."/>
            <person name="Lee S.I."/>
            <person name="Basturkmen M."/>
            <person name="Spevak C.C."/>
            <person name="Clutterbuck J."/>
            <person name="Kapitonov V."/>
            <person name="Jurka J."/>
            <person name="Scazzocchio C."/>
            <person name="Farman M."/>
            <person name="Butler J."/>
            <person name="Purcell S."/>
            <person name="Harris S."/>
            <person name="Braus G.H."/>
            <person name="Draht O."/>
            <person name="Busch S."/>
            <person name="D'Enfert C."/>
            <person name="Bouchier C."/>
            <person name="Goldman G.H."/>
            <person name="Bell-Pedersen D."/>
            <person name="Griffiths-Jones S."/>
            <person name="Doonan J.H."/>
            <person name="Yu J."/>
            <person name="Vienken K."/>
            <person name="Pain A."/>
            <person name="Freitag M."/>
            <person name="Selker E.U."/>
            <person name="Archer D.B."/>
            <person name="Penalva M.A."/>
            <person name="Oakley B.R."/>
            <person name="Momany M."/>
            <person name="Tanaka T."/>
            <person name="Kumagai T."/>
            <person name="Asai K."/>
            <person name="Machida M."/>
            <person name="Nierman W.C."/>
            <person name="Denning D.W."/>
            <person name="Caddick M."/>
            <person name="Hynes M."/>
            <person name="Paoletti M."/>
            <person name="Fischer R."/>
            <person name="Miller B."/>
            <person name="Dyer P."/>
            <person name="Sachs M.S."/>
            <person name="Osmani S.A."/>
            <person name="Birren B.W."/>
        </authorList>
    </citation>
    <scope>NUCLEOTIDE SEQUENCE [LARGE SCALE GENOMIC DNA]</scope>
    <source>
        <strain evidence="11">FGSC A4 / ATCC 38163 / CBS 112.46 / NRRL 194 / M139</strain>
    </source>
</reference>
<evidence type="ECO:0000256" key="1">
    <source>
        <dbReference type="ARBA" id="ARBA00004123"/>
    </source>
</evidence>
<feature type="domain" description="Zn(2)-C6 fungal-type" evidence="9">
    <location>
        <begin position="9"/>
        <end position="39"/>
    </location>
</feature>
<accession>C8VE38</accession>
<dbReference type="GeneID" id="2868822"/>
<evidence type="ECO:0000256" key="2">
    <source>
        <dbReference type="ARBA" id="ARBA00022723"/>
    </source>
</evidence>
<proteinExistence type="predicted"/>
<dbReference type="Pfam" id="PF00172">
    <property type="entry name" value="Zn_clus"/>
    <property type="match status" value="1"/>
</dbReference>
<protein>
    <recommendedName>
        <fullName evidence="9">Zn(2)-C6 fungal-type domain-containing protein</fullName>
    </recommendedName>
</protein>
<dbReference type="HOGENOM" id="CLU_018193_0_0_1"/>
<dbReference type="SUPFAM" id="SSF57701">
    <property type="entry name" value="Zn2/Cys6 DNA-binding domain"/>
    <property type="match status" value="1"/>
</dbReference>
<dbReference type="CDD" id="cd00067">
    <property type="entry name" value="GAL4"/>
    <property type="match status" value="1"/>
</dbReference>
<keyword evidence="3" id="KW-0862">Zinc</keyword>
<name>C8VE38_EMENI</name>
<dbReference type="PROSITE" id="PS50048">
    <property type="entry name" value="ZN2_CY6_FUNGAL_2"/>
    <property type="match status" value="1"/>
</dbReference>
<evidence type="ECO:0000256" key="4">
    <source>
        <dbReference type="ARBA" id="ARBA00023015"/>
    </source>
</evidence>
<evidence type="ECO:0000256" key="6">
    <source>
        <dbReference type="ARBA" id="ARBA00023163"/>
    </source>
</evidence>
<evidence type="ECO:0000313" key="10">
    <source>
        <dbReference type="EMBL" id="CBF80352.1"/>
    </source>
</evidence>
<dbReference type="InParanoid" id="C8VE38"/>
<evidence type="ECO:0000256" key="7">
    <source>
        <dbReference type="ARBA" id="ARBA00023242"/>
    </source>
</evidence>
<feature type="region of interest" description="Disordered" evidence="8">
    <location>
        <begin position="73"/>
        <end position="93"/>
    </location>
</feature>
<dbReference type="GO" id="GO:0005634">
    <property type="term" value="C:nucleus"/>
    <property type="evidence" value="ECO:0007669"/>
    <property type="project" value="UniProtKB-SubCell"/>
</dbReference>
<keyword evidence="11" id="KW-1185">Reference proteome</keyword>
<evidence type="ECO:0000313" key="11">
    <source>
        <dbReference type="Proteomes" id="UP000000560"/>
    </source>
</evidence>
<evidence type="ECO:0000256" key="5">
    <source>
        <dbReference type="ARBA" id="ARBA00023125"/>
    </source>
</evidence>
<keyword evidence="2" id="KW-0479">Metal-binding</keyword>
<dbReference type="STRING" id="227321.C8VE38"/>
<dbReference type="Proteomes" id="UP000000560">
    <property type="component" value="Chromosome V"/>
</dbReference>
<dbReference type="CDD" id="cd12148">
    <property type="entry name" value="fungal_TF_MHR"/>
    <property type="match status" value="1"/>
</dbReference>
<dbReference type="EMBL" id="BN001305">
    <property type="protein sequence ID" value="CBF80352.1"/>
    <property type="molecule type" value="Genomic_DNA"/>
</dbReference>
<dbReference type="GO" id="GO:0043565">
    <property type="term" value="F:sequence-specific DNA binding"/>
    <property type="evidence" value="ECO:0000318"/>
    <property type="project" value="GO_Central"/>
</dbReference>
<dbReference type="GO" id="GO:0000981">
    <property type="term" value="F:DNA-binding transcription factor activity, RNA polymerase II-specific"/>
    <property type="evidence" value="ECO:0000318"/>
    <property type="project" value="GO_Central"/>
</dbReference>
<dbReference type="GO" id="GO:0008270">
    <property type="term" value="F:zinc ion binding"/>
    <property type="evidence" value="ECO:0007669"/>
    <property type="project" value="InterPro"/>
</dbReference>
<dbReference type="InterPro" id="IPR052202">
    <property type="entry name" value="Yeast_MetPath_Reg"/>
</dbReference>
<evidence type="ECO:0000256" key="3">
    <source>
        <dbReference type="ARBA" id="ARBA00022833"/>
    </source>
</evidence>
<dbReference type="InterPro" id="IPR036864">
    <property type="entry name" value="Zn2-C6_fun-type_DNA-bd_sf"/>
</dbReference>
<dbReference type="PANTHER" id="PTHR47782">
    <property type="entry name" value="ZN(II)2CYS6 TRANSCRIPTION FACTOR (EUROFUNG)-RELATED"/>
    <property type="match status" value="1"/>
</dbReference>
<keyword evidence="6" id="KW-0804">Transcription</keyword>
<dbReference type="PANTHER" id="PTHR47782:SF15">
    <property type="entry name" value="ZN(2)-C6 FUNGAL-TYPE DOMAIN-CONTAINING PROTEIN-RELATED"/>
    <property type="match status" value="1"/>
</dbReference>
<dbReference type="SMART" id="SM00066">
    <property type="entry name" value="GAL4"/>
    <property type="match status" value="1"/>
</dbReference>
<dbReference type="RefSeq" id="XP_050468071.1">
    <property type="nucleotide sequence ID" value="XM_050612117.1"/>
</dbReference>
<dbReference type="OrthoDB" id="39175at2759"/>
<dbReference type="eggNOG" id="ENOG502S581">
    <property type="taxonomic scope" value="Eukaryota"/>
</dbReference>
<evidence type="ECO:0000256" key="8">
    <source>
        <dbReference type="SAM" id="MobiDB-lite"/>
    </source>
</evidence>
<feature type="compositionally biased region" description="Polar residues" evidence="8">
    <location>
        <begin position="75"/>
        <end position="93"/>
    </location>
</feature>
<keyword evidence="4" id="KW-0805">Transcription regulation</keyword>
<dbReference type="VEuPathDB" id="FungiDB:AN8345"/>
<dbReference type="KEGG" id="ani:ANIA_08345"/>
<evidence type="ECO:0000259" key="9">
    <source>
        <dbReference type="PROSITE" id="PS50048"/>
    </source>
</evidence>
<reference evidence="11" key="2">
    <citation type="journal article" date="2009" name="Fungal Genet. Biol.">
        <title>The 2008 update of the Aspergillus nidulans genome annotation: a community effort.</title>
        <authorList>
            <person name="Wortman J.R."/>
            <person name="Gilsenan J.M."/>
            <person name="Joardar V."/>
            <person name="Deegan J."/>
            <person name="Clutterbuck J."/>
            <person name="Andersen M.R."/>
            <person name="Archer D."/>
            <person name="Bencina M."/>
            <person name="Braus G."/>
            <person name="Coutinho P."/>
            <person name="von Dohren H."/>
            <person name="Doonan J."/>
            <person name="Driessen A.J."/>
            <person name="Durek P."/>
            <person name="Espeso E."/>
            <person name="Fekete E."/>
            <person name="Flipphi M."/>
            <person name="Estrada C.G."/>
            <person name="Geysens S."/>
            <person name="Goldman G."/>
            <person name="de Groot P.W."/>
            <person name="Hansen K."/>
            <person name="Harris S.D."/>
            <person name="Heinekamp T."/>
            <person name="Helmstaedt K."/>
            <person name="Henrissat B."/>
            <person name="Hofmann G."/>
            <person name="Homan T."/>
            <person name="Horio T."/>
            <person name="Horiuchi H."/>
            <person name="James S."/>
            <person name="Jones M."/>
            <person name="Karaffa L."/>
            <person name="Karanyi Z."/>
            <person name="Kato M."/>
            <person name="Keller N."/>
            <person name="Kelly D.E."/>
            <person name="Kiel J.A."/>
            <person name="Kim J.M."/>
            <person name="van der Klei I.J."/>
            <person name="Klis F.M."/>
            <person name="Kovalchuk A."/>
            <person name="Krasevec N."/>
            <person name="Kubicek C.P."/>
            <person name="Liu B."/>
            <person name="Maccabe A."/>
            <person name="Meyer V."/>
            <person name="Mirabito P."/>
            <person name="Miskei M."/>
            <person name="Mos M."/>
            <person name="Mullins J."/>
            <person name="Nelson D.R."/>
            <person name="Nielsen J."/>
            <person name="Oakley B.R."/>
            <person name="Osmani S.A."/>
            <person name="Pakula T."/>
            <person name="Paszewski A."/>
            <person name="Paulsen I."/>
            <person name="Pilsyk S."/>
            <person name="Pocsi I."/>
            <person name="Punt P.J."/>
            <person name="Ram A.F."/>
            <person name="Ren Q."/>
            <person name="Robellet X."/>
            <person name="Robson G."/>
            <person name="Seiboth B."/>
            <person name="van Solingen P."/>
            <person name="Specht T."/>
            <person name="Sun J."/>
            <person name="Taheri-Talesh N."/>
            <person name="Takeshita N."/>
            <person name="Ussery D."/>
            <person name="vanKuyk P.A."/>
            <person name="Visser H."/>
            <person name="van de Vondervoort P.J."/>
            <person name="de Vries R.P."/>
            <person name="Walton J."/>
            <person name="Xiang X."/>
            <person name="Xiong Y."/>
            <person name="Zeng A.P."/>
            <person name="Brandt B.W."/>
            <person name="Cornell M.J."/>
            <person name="van den Hondel C.A."/>
            <person name="Visser J."/>
            <person name="Oliver S.G."/>
            <person name="Turner G."/>
        </authorList>
    </citation>
    <scope>GENOME REANNOTATION</scope>
    <source>
        <strain evidence="11">FGSC A4 / ATCC 38163 / CBS 112.46 / NRRL 194 / M139</strain>
    </source>
</reference>
<organism evidence="10 11">
    <name type="scientific">Emericella nidulans (strain FGSC A4 / ATCC 38163 / CBS 112.46 / NRRL 194 / M139)</name>
    <name type="common">Aspergillus nidulans</name>
    <dbReference type="NCBI Taxonomy" id="227321"/>
    <lineage>
        <taxon>Eukaryota</taxon>
        <taxon>Fungi</taxon>
        <taxon>Dikarya</taxon>
        <taxon>Ascomycota</taxon>
        <taxon>Pezizomycotina</taxon>
        <taxon>Eurotiomycetes</taxon>
        <taxon>Eurotiomycetidae</taxon>
        <taxon>Eurotiales</taxon>
        <taxon>Aspergillaceae</taxon>
        <taxon>Aspergillus</taxon>
        <taxon>Aspergillus subgen. Nidulantes</taxon>
    </lineage>
</organism>
<keyword evidence="7" id="KW-0539">Nucleus</keyword>
<comment type="subcellular location">
    <subcellularLocation>
        <location evidence="1">Nucleus</location>
    </subcellularLocation>
</comment>
<keyword evidence="5" id="KW-0238">DNA-binding</keyword>
<dbReference type="AlphaFoldDB" id="C8VE38"/>
<sequence>MQSYRMKLSCLRCKDRKLRCDRGEPQCKRCQNSSVQCLYPEKRKTRGSRQKSDIHRLDHRLEALEEQLRAAAARNVSQESPTRAHTPAETTRVGTPQVDLENVSKDDAFLYRMVSGAKHSIETLTTQSSEPPYPWSQSTVSSAITRLDTALVQLAAPFPRPDSRPPNDSKINLPEGDLKQHIETFLDYILPHATIFDSFTTLVDREFLRALPHIIDSPYAQISPVMRVVYYCAIYLGQSIGSDEQQRLATKTYYACLQSVPKWLESAEGTLLDILAGAFTTWLAINNFDYHLAWQFHREACRRASLLGIHDVESTPPGTAQEEAERDVKRRLHWYLVEMDFLFRLWYDKPKALQCSPTQVGLPAVISPATKQPKPQECILFIVWSRAMHILMDFFNDQENLPEAALGSKVDVYCNQLTELLDDWDLLPKARVPKTGAVQSWLFAESAIAFHSFIVYMRRRTSATFMGTHPQAVRAARAIISIIHEWSERNMGPVTGHQCSYIHEREEDICSLEKVVALMTQAATVRPDFVPIASAMSALNDVSRAVHSGRDHLGALAFVGYAVPPRPLMGSKASPSQTATQLPGSSTIAAAPFDSLQNLSVELPLQTADELNNTFGVPFQLESQISFDWVPASSDRPSTARTVSQPVDIVRAIEGELTWRDWHESWWNIPDTSQANQAGKQLG</sequence>
<gene>
    <name evidence="10" type="ORF">ANIA_08345</name>
</gene>
<dbReference type="PROSITE" id="PS00463">
    <property type="entry name" value="ZN2_CY6_FUNGAL_1"/>
    <property type="match status" value="1"/>
</dbReference>
<dbReference type="OMA" id="SWKFHCK"/>